<evidence type="ECO:0000313" key="5">
    <source>
        <dbReference type="EMBL" id="ADK80569.1"/>
    </source>
</evidence>
<evidence type="ECO:0000259" key="4">
    <source>
        <dbReference type="Pfam" id="PF25137"/>
    </source>
</evidence>
<dbReference type="RefSeq" id="WP_013254033.1">
    <property type="nucleotide sequence ID" value="NC_014364.1"/>
</dbReference>
<evidence type="ECO:0000313" key="6">
    <source>
        <dbReference type="Proteomes" id="UP000002318"/>
    </source>
</evidence>
<protein>
    <submittedName>
        <fullName evidence="5">Iron-containing alcohol dehydrogenase</fullName>
    </submittedName>
</protein>
<dbReference type="KEGG" id="ssm:Spirs_1442"/>
<dbReference type="AlphaFoldDB" id="E1R534"/>
<dbReference type="GO" id="GO:0046872">
    <property type="term" value="F:metal ion binding"/>
    <property type="evidence" value="ECO:0007669"/>
    <property type="project" value="InterPro"/>
</dbReference>
<dbReference type="CDD" id="cd08185">
    <property type="entry name" value="Fe-ADH-like"/>
    <property type="match status" value="1"/>
</dbReference>
<dbReference type="STRING" id="573413.Spirs_1442"/>
<dbReference type="InterPro" id="IPR056798">
    <property type="entry name" value="ADH_Fe_C"/>
</dbReference>
<dbReference type="GO" id="GO:0004022">
    <property type="term" value="F:alcohol dehydrogenase (NAD+) activity"/>
    <property type="evidence" value="ECO:0007669"/>
    <property type="project" value="TreeGrafter"/>
</dbReference>
<dbReference type="Pfam" id="PF00465">
    <property type="entry name" value="Fe-ADH"/>
    <property type="match status" value="1"/>
</dbReference>
<dbReference type="Proteomes" id="UP000002318">
    <property type="component" value="Chromosome"/>
</dbReference>
<dbReference type="InterPro" id="IPR039697">
    <property type="entry name" value="Alcohol_dehydrogenase_Fe"/>
</dbReference>
<dbReference type="Gene3D" id="3.40.50.1970">
    <property type="match status" value="1"/>
</dbReference>
<evidence type="ECO:0000259" key="3">
    <source>
        <dbReference type="Pfam" id="PF00465"/>
    </source>
</evidence>
<proteinExistence type="inferred from homology"/>
<accession>E1R534</accession>
<organism evidence="5 6">
    <name type="scientific">Sediminispirochaeta smaragdinae (strain DSM 11293 / JCM 15392 / SEBR 4228)</name>
    <name type="common">Spirochaeta smaragdinae</name>
    <dbReference type="NCBI Taxonomy" id="573413"/>
    <lineage>
        <taxon>Bacteria</taxon>
        <taxon>Pseudomonadati</taxon>
        <taxon>Spirochaetota</taxon>
        <taxon>Spirochaetia</taxon>
        <taxon>Spirochaetales</taxon>
        <taxon>Spirochaetaceae</taxon>
        <taxon>Sediminispirochaeta</taxon>
    </lineage>
</organism>
<gene>
    <name evidence="5" type="ordered locus">Spirs_1442</name>
</gene>
<dbReference type="PANTHER" id="PTHR11496:SF104">
    <property type="entry name" value="3-DEOXY-ALPHA-D-MANNO-OCTULOSONATE 8-OXIDASE"/>
    <property type="match status" value="1"/>
</dbReference>
<dbReference type="Gene3D" id="1.20.1090.10">
    <property type="entry name" value="Dehydroquinate synthase-like - alpha domain"/>
    <property type="match status" value="1"/>
</dbReference>
<comment type="similarity">
    <text evidence="1">Belongs to the iron-containing alcohol dehydrogenase family.</text>
</comment>
<dbReference type="InterPro" id="IPR001670">
    <property type="entry name" value="ADH_Fe/GldA"/>
</dbReference>
<sequence>MEQFSTYIPTQIQFGPGSLESLGREKLPGKKALIVVSAGGSMKRHGYLDRTAALLKKQGIDSVIFDKILPNPILSHVMEGAALARQEGCDFVLGLGGGSSIDSAKSIAVMVNNPGDYWDYINGGSGKGKPVTEAVLPIVAITTTAGTGTEADPWTVITNQDKNEKIGFGTPDTFPTLSIVDPELMLSVPPKLTAYQGFDAFFHAAEGYIANIATPISDLYALESVRLVSRYLPRVVADGNDIEARSKVALANTLSGMVESTSSCTSEHSMEHALSAFKPELPHGAGLIMLSKAYFTHFASVVPQRLATLAEAMGEETSAVPEADRAMLMVTALEKLQRACGVDELKMSDYGLEKAQIPAYAQNARNTMGGLFEMDRAPLNTQDVIAIYEKAYR</sequence>
<dbReference type="SUPFAM" id="SSF56796">
    <property type="entry name" value="Dehydroquinate synthase-like"/>
    <property type="match status" value="1"/>
</dbReference>
<evidence type="ECO:0000256" key="1">
    <source>
        <dbReference type="ARBA" id="ARBA00007358"/>
    </source>
</evidence>
<feature type="domain" description="Fe-containing alcohol dehydrogenase-like C-terminal" evidence="4">
    <location>
        <begin position="193"/>
        <end position="392"/>
    </location>
</feature>
<dbReference type="OrthoDB" id="9815791at2"/>
<name>E1R534_SEDSS</name>
<reference evidence="5 6" key="1">
    <citation type="journal article" date="2010" name="Stand. Genomic Sci.">
        <title>Complete genome sequence of Spirochaeta smaragdinae type strain (SEBR 4228).</title>
        <authorList>
            <person name="Mavromatis K."/>
            <person name="Yasawong M."/>
            <person name="Chertkov O."/>
            <person name="Lapidus A."/>
            <person name="Lucas S."/>
            <person name="Nolan M."/>
            <person name="Del Rio T.G."/>
            <person name="Tice H."/>
            <person name="Cheng J.F."/>
            <person name="Pitluck S."/>
            <person name="Liolios K."/>
            <person name="Ivanova N."/>
            <person name="Tapia R."/>
            <person name="Han C."/>
            <person name="Bruce D."/>
            <person name="Goodwin L."/>
            <person name="Pati A."/>
            <person name="Chen A."/>
            <person name="Palaniappan K."/>
            <person name="Land M."/>
            <person name="Hauser L."/>
            <person name="Chang Y.J."/>
            <person name="Jeffries C.D."/>
            <person name="Detter J.C."/>
            <person name="Rohde M."/>
            <person name="Brambilla E."/>
            <person name="Spring S."/>
            <person name="Goker M."/>
            <person name="Sikorski J."/>
            <person name="Woyke T."/>
            <person name="Bristow J."/>
            <person name="Eisen J.A."/>
            <person name="Markowitz V."/>
            <person name="Hugenholtz P."/>
            <person name="Klenk H.P."/>
            <person name="Kyrpides N.C."/>
        </authorList>
    </citation>
    <scope>NUCLEOTIDE SEQUENCE [LARGE SCALE GENOMIC DNA]</scope>
    <source>
        <strain evidence="6">DSM 11293 / JCM 15392 / SEBR 4228</strain>
    </source>
</reference>
<keyword evidence="2" id="KW-0560">Oxidoreductase</keyword>
<dbReference type="EMBL" id="CP002116">
    <property type="protein sequence ID" value="ADK80569.1"/>
    <property type="molecule type" value="Genomic_DNA"/>
</dbReference>
<feature type="domain" description="Alcohol dehydrogenase iron-type/glycerol dehydrogenase GldA" evidence="3">
    <location>
        <begin position="9"/>
        <end position="182"/>
    </location>
</feature>
<evidence type="ECO:0000256" key="2">
    <source>
        <dbReference type="ARBA" id="ARBA00023002"/>
    </source>
</evidence>
<dbReference type="PANTHER" id="PTHR11496">
    <property type="entry name" value="ALCOHOL DEHYDROGENASE"/>
    <property type="match status" value="1"/>
</dbReference>
<dbReference type="FunFam" id="3.40.50.1970:FF:000003">
    <property type="entry name" value="Alcohol dehydrogenase, iron-containing"/>
    <property type="match status" value="1"/>
</dbReference>
<dbReference type="Pfam" id="PF25137">
    <property type="entry name" value="ADH_Fe_C"/>
    <property type="match status" value="1"/>
</dbReference>
<dbReference type="HOGENOM" id="CLU_007207_0_4_12"/>
<dbReference type="eggNOG" id="COG1454">
    <property type="taxonomic scope" value="Bacteria"/>
</dbReference>
<keyword evidence="6" id="KW-1185">Reference proteome</keyword>